<feature type="region of interest" description="Disordered" evidence="1">
    <location>
        <begin position="40"/>
        <end position="75"/>
    </location>
</feature>
<dbReference type="RefSeq" id="WP_089255366.1">
    <property type="nucleotide sequence ID" value="NZ_FZPH01000025.1"/>
</dbReference>
<evidence type="ECO:0000313" key="3">
    <source>
        <dbReference type="Proteomes" id="UP000198362"/>
    </source>
</evidence>
<dbReference type="AlphaFoldDB" id="A0A239PGH4"/>
<accession>A0A239PGH4</accession>
<protein>
    <submittedName>
        <fullName evidence="2">Uncharacterized protein</fullName>
    </submittedName>
</protein>
<dbReference type="Proteomes" id="UP000198362">
    <property type="component" value="Unassembled WGS sequence"/>
</dbReference>
<evidence type="ECO:0000256" key="1">
    <source>
        <dbReference type="SAM" id="MobiDB-lite"/>
    </source>
</evidence>
<keyword evidence="3" id="KW-1185">Reference proteome</keyword>
<dbReference type="EMBL" id="FZPH01000025">
    <property type="protein sequence ID" value="SNT65684.1"/>
    <property type="molecule type" value="Genomic_DNA"/>
</dbReference>
<evidence type="ECO:0000313" key="2">
    <source>
        <dbReference type="EMBL" id="SNT65684.1"/>
    </source>
</evidence>
<proteinExistence type="predicted"/>
<gene>
    <name evidence="2" type="ORF">SAMN05421812_12527</name>
</gene>
<name>A0A239PGH4_9ACTN</name>
<organism evidence="2 3">
    <name type="scientific">Asanoa hainanensis</name>
    <dbReference type="NCBI Taxonomy" id="560556"/>
    <lineage>
        <taxon>Bacteria</taxon>
        <taxon>Bacillati</taxon>
        <taxon>Actinomycetota</taxon>
        <taxon>Actinomycetes</taxon>
        <taxon>Micromonosporales</taxon>
        <taxon>Micromonosporaceae</taxon>
        <taxon>Asanoa</taxon>
    </lineage>
</organism>
<reference evidence="2 3" key="1">
    <citation type="submission" date="2017-06" db="EMBL/GenBank/DDBJ databases">
        <authorList>
            <person name="Kim H.J."/>
            <person name="Triplett B.A."/>
        </authorList>
    </citation>
    <scope>NUCLEOTIDE SEQUENCE [LARGE SCALE GENOMIC DNA]</scope>
    <source>
        <strain evidence="2 3">CGMCC 4.5593</strain>
    </source>
</reference>
<sequence>MSRPTTAQREAARAVLTNAGTFTGLQPLTPADIDDLVDAQAQRADPSQPLSGDELDALGFDSTLRNQPRRRPTAR</sequence>